<dbReference type="KEGG" id="aau:AAur_3297"/>
<evidence type="ECO:0000313" key="1">
    <source>
        <dbReference type="EMBL" id="ABM06969.1"/>
    </source>
</evidence>
<gene>
    <name evidence="1" type="ordered locus">AAur_3297</name>
</gene>
<dbReference type="AlphaFoldDB" id="A1R9T1"/>
<dbReference type="EMBL" id="CP000474">
    <property type="protein sequence ID" value="ABM06969.1"/>
    <property type="molecule type" value="Genomic_DNA"/>
</dbReference>
<reference evidence="1 2" key="1">
    <citation type="journal article" date="2006" name="PLoS Genet.">
        <title>Secrets of soil survival revealed by the genome sequence of Arthrobacter aurescens TC1.</title>
        <authorList>
            <person name="Mongodin E.F."/>
            <person name="Shapir N."/>
            <person name="Daugherty S.C."/>
            <person name="DeBoy R.T."/>
            <person name="Emerson J.B."/>
            <person name="Shvartzbeyn A."/>
            <person name="Radune D."/>
            <person name="Vamathevan J."/>
            <person name="Riggs F."/>
            <person name="Grinberg V."/>
            <person name="Khouri H."/>
            <person name="Wackett L.P."/>
            <person name="Nelson K.E."/>
            <person name="Sadowsky M.J."/>
        </authorList>
    </citation>
    <scope>NUCLEOTIDE SEQUENCE [LARGE SCALE GENOMIC DNA]</scope>
    <source>
        <strain evidence="1 2">TC1</strain>
    </source>
</reference>
<evidence type="ECO:0008006" key="3">
    <source>
        <dbReference type="Google" id="ProtNLM"/>
    </source>
</evidence>
<name>A1R9T1_PAEAT</name>
<proteinExistence type="predicted"/>
<dbReference type="HOGENOM" id="CLU_052626_5_1_11"/>
<organism evidence="1 2">
    <name type="scientific">Paenarthrobacter aurescens (strain TC1)</name>
    <dbReference type="NCBI Taxonomy" id="290340"/>
    <lineage>
        <taxon>Bacteria</taxon>
        <taxon>Bacillati</taxon>
        <taxon>Actinomycetota</taxon>
        <taxon>Actinomycetes</taxon>
        <taxon>Micrococcales</taxon>
        <taxon>Micrococcaceae</taxon>
        <taxon>Paenarthrobacter</taxon>
    </lineage>
</organism>
<dbReference type="Proteomes" id="UP000000637">
    <property type="component" value="Chromosome"/>
</dbReference>
<sequence length="273" mass="30297">MALAFLGKNAGMQNATALPPRLTAGPFTLDEAEAAGLSQSYLWNRIKVDGVSRGIYRPSDWNFELSAAARSLSVVSPGAWISHVTAARLHGACLPPWLADSNELHLSKPRHLPSVRRKGVIGHTVVAFDDEVEYVQGIRMSTRSRTWLDLARRLPVPELVCMGDELIRMPRPNFEGRDKPFTSLEALRKMIGRHKNLQGVVRAREALDLMRVGADSAPESLLRLAMLDAGIPEPELQVQLRPNDPFSPSADLGYRDRRVAMQYDGDHHGWVPV</sequence>
<protein>
    <recommendedName>
        <fullName evidence="3">AbiEi antitoxin C-terminal domain-containing protein</fullName>
    </recommendedName>
</protein>
<keyword evidence="2" id="KW-1185">Reference proteome</keyword>
<dbReference type="STRING" id="290340.AAur_3297"/>
<dbReference type="RefSeq" id="WP_011775921.1">
    <property type="nucleotide sequence ID" value="NC_008711.1"/>
</dbReference>
<dbReference type="eggNOG" id="COG2852">
    <property type="taxonomic scope" value="Bacteria"/>
</dbReference>
<accession>A1R9T1</accession>
<evidence type="ECO:0000313" key="2">
    <source>
        <dbReference type="Proteomes" id="UP000000637"/>
    </source>
</evidence>